<reference evidence="1" key="1">
    <citation type="submission" date="2013-05" db="EMBL/GenBank/DDBJ databases">
        <authorList>
            <person name="Harkins D.M."/>
            <person name="Durkin A.S."/>
            <person name="Brinkac L.M."/>
            <person name="Haft D.H."/>
            <person name="Selengut J.D."/>
            <person name="Sanka R."/>
            <person name="DePew J."/>
            <person name="Purushe J."/>
            <person name="Hartskeerl R.A."/>
            <person name="Ahmed A."/>
            <person name="van der Linden H."/>
            <person name="Goris M.G.A."/>
            <person name="Vinetz J.M."/>
            <person name="Sutton G.G."/>
            <person name="Nierman W.C."/>
            <person name="Fouts D.E."/>
        </authorList>
    </citation>
    <scope>NUCLEOTIDE SEQUENCE [LARGE SCALE GENOMIC DNA]</scope>
    <source>
        <strain evidence="1">L 60</strain>
    </source>
</reference>
<organism evidence="1 2">
    <name type="scientific">Leptospira alexanderi serovar Manhao 3 str. L 60</name>
    <dbReference type="NCBI Taxonomy" id="1049759"/>
    <lineage>
        <taxon>Bacteria</taxon>
        <taxon>Pseudomonadati</taxon>
        <taxon>Spirochaetota</taxon>
        <taxon>Spirochaetia</taxon>
        <taxon>Leptospirales</taxon>
        <taxon>Leptospiraceae</taxon>
        <taxon>Leptospira</taxon>
    </lineage>
</organism>
<accession>V6HWB1</accession>
<dbReference type="EMBL" id="AHMT02000038">
    <property type="protein sequence ID" value="EQA62175.1"/>
    <property type="molecule type" value="Genomic_DNA"/>
</dbReference>
<dbReference type="Proteomes" id="UP000018747">
    <property type="component" value="Unassembled WGS sequence"/>
</dbReference>
<keyword evidence="2" id="KW-1185">Reference proteome</keyword>
<dbReference type="AlphaFoldDB" id="V6HWB1"/>
<gene>
    <name evidence="1" type="ORF">LEP1GSC062_0018</name>
</gene>
<evidence type="ECO:0000313" key="2">
    <source>
        <dbReference type="Proteomes" id="UP000018747"/>
    </source>
</evidence>
<evidence type="ECO:0000313" key="1">
    <source>
        <dbReference type="EMBL" id="EQA62175.1"/>
    </source>
</evidence>
<sequence>MKSCKELSSFFILKRVSIPFEDNFMFVGVFLFPFFESRNNGDCLISCIYLCI</sequence>
<name>V6HWB1_9LEPT</name>
<protein>
    <submittedName>
        <fullName evidence="1">Uncharacterized protein</fullName>
    </submittedName>
</protein>
<comment type="caution">
    <text evidence="1">The sequence shown here is derived from an EMBL/GenBank/DDBJ whole genome shotgun (WGS) entry which is preliminary data.</text>
</comment>
<proteinExistence type="predicted"/>